<keyword evidence="3 6" id="KW-0238">DNA-binding</keyword>
<feature type="domain" description="Sugar-binding" evidence="5">
    <location>
        <begin position="71"/>
        <end position="313"/>
    </location>
</feature>
<name>A0A7Y9LUT8_9MICC</name>
<evidence type="ECO:0000259" key="5">
    <source>
        <dbReference type="Pfam" id="PF04198"/>
    </source>
</evidence>
<keyword evidence="4" id="KW-0804">Transcription</keyword>
<proteinExistence type="inferred from homology"/>
<comment type="similarity">
    <text evidence="1">Belongs to the SorC transcriptional regulatory family.</text>
</comment>
<dbReference type="InterPro" id="IPR051054">
    <property type="entry name" value="SorC_transcr_regulators"/>
</dbReference>
<evidence type="ECO:0000256" key="1">
    <source>
        <dbReference type="ARBA" id="ARBA00010466"/>
    </source>
</evidence>
<dbReference type="RefSeq" id="WP_179389720.1">
    <property type="nucleotide sequence ID" value="NZ_JACBYQ010000002.1"/>
</dbReference>
<dbReference type="AlphaFoldDB" id="A0A7Y9LUT8"/>
<reference evidence="6 7" key="1">
    <citation type="submission" date="2020-07" db="EMBL/GenBank/DDBJ databases">
        <title>Sequencing the genomes of 1000 actinobacteria strains.</title>
        <authorList>
            <person name="Klenk H.-P."/>
        </authorList>
    </citation>
    <scope>NUCLEOTIDE SEQUENCE [LARGE SCALE GENOMIC DNA]</scope>
    <source>
        <strain evidence="6 7">DSM 102047</strain>
    </source>
</reference>
<accession>A0A7Y9LUT8</accession>
<dbReference type="Proteomes" id="UP000521748">
    <property type="component" value="Unassembled WGS sequence"/>
</dbReference>
<dbReference type="EMBL" id="JACBYQ010000002">
    <property type="protein sequence ID" value="NYE96008.1"/>
    <property type="molecule type" value="Genomic_DNA"/>
</dbReference>
<organism evidence="6 7">
    <name type="scientific">Psychromicrobium silvestre</name>
    <dbReference type="NCBI Taxonomy" id="1645614"/>
    <lineage>
        <taxon>Bacteria</taxon>
        <taxon>Bacillati</taxon>
        <taxon>Actinomycetota</taxon>
        <taxon>Actinomycetes</taxon>
        <taxon>Micrococcales</taxon>
        <taxon>Micrococcaceae</taxon>
        <taxon>Psychromicrobium</taxon>
    </lineage>
</organism>
<comment type="caution">
    <text evidence="6">The sequence shown here is derived from an EMBL/GenBank/DDBJ whole genome shotgun (WGS) entry which is preliminary data.</text>
</comment>
<keyword evidence="7" id="KW-1185">Reference proteome</keyword>
<dbReference type="GO" id="GO:0030246">
    <property type="term" value="F:carbohydrate binding"/>
    <property type="evidence" value="ECO:0007669"/>
    <property type="project" value="InterPro"/>
</dbReference>
<dbReference type="PANTHER" id="PTHR34294">
    <property type="entry name" value="TRANSCRIPTIONAL REGULATOR-RELATED"/>
    <property type="match status" value="1"/>
</dbReference>
<evidence type="ECO:0000313" key="7">
    <source>
        <dbReference type="Proteomes" id="UP000521748"/>
    </source>
</evidence>
<keyword evidence="2" id="KW-0805">Transcription regulation</keyword>
<evidence type="ECO:0000256" key="3">
    <source>
        <dbReference type="ARBA" id="ARBA00023125"/>
    </source>
</evidence>
<dbReference type="GO" id="GO:0003677">
    <property type="term" value="F:DNA binding"/>
    <property type="evidence" value="ECO:0007669"/>
    <property type="project" value="UniProtKB-KW"/>
</dbReference>
<evidence type="ECO:0000256" key="2">
    <source>
        <dbReference type="ARBA" id="ARBA00023015"/>
    </source>
</evidence>
<sequence length="317" mass="34174">MTAIDIDQSDHEGFLAQVGKDHYLDNLSKVEIAKRYGISRFQVARLLDEARAEGIVRIEVRFPGSSGAIDEVTLARRLGIRKVVLTRTLSDDLQQRDLLAQAVAKELTELTRVGMTVGVSWSRTLNMAARYVEKLPRCEIVQLAGALPGSVNSNPLELVQRLGRVSNGTVWPLWAPLVVDTPRTAAGLRQQLEISTALTKADSLDLAAVAIGAWGPALSTVWDRVDNLVRQSTLDAGAVAECSGRLISADGRSVRSELDSRVLAVTLDQLKRTPTVIAVAQGEARADAVRAAISARIVSILVIDQSLATALLKETNG</sequence>
<dbReference type="Gene3D" id="1.10.10.10">
    <property type="entry name" value="Winged helix-like DNA-binding domain superfamily/Winged helix DNA-binding domain"/>
    <property type="match status" value="1"/>
</dbReference>
<dbReference type="PANTHER" id="PTHR34294:SF1">
    <property type="entry name" value="TRANSCRIPTIONAL REGULATOR LSRR"/>
    <property type="match status" value="1"/>
</dbReference>
<evidence type="ECO:0000313" key="6">
    <source>
        <dbReference type="EMBL" id="NYE96008.1"/>
    </source>
</evidence>
<dbReference type="InterPro" id="IPR036388">
    <property type="entry name" value="WH-like_DNA-bd_sf"/>
</dbReference>
<evidence type="ECO:0000256" key="4">
    <source>
        <dbReference type="ARBA" id="ARBA00023163"/>
    </source>
</evidence>
<dbReference type="SUPFAM" id="SSF100950">
    <property type="entry name" value="NagB/RpiA/CoA transferase-like"/>
    <property type="match status" value="1"/>
</dbReference>
<dbReference type="InterPro" id="IPR007324">
    <property type="entry name" value="Sugar-bd_dom_put"/>
</dbReference>
<dbReference type="InterPro" id="IPR037171">
    <property type="entry name" value="NagB/RpiA_transferase-like"/>
</dbReference>
<protein>
    <submittedName>
        <fullName evidence="6">DNA-binding transcriptional regulator LsrR (DeoR family)</fullName>
    </submittedName>
</protein>
<dbReference type="Pfam" id="PF04198">
    <property type="entry name" value="Sugar-bind"/>
    <property type="match status" value="1"/>
</dbReference>
<dbReference type="Gene3D" id="3.40.50.1360">
    <property type="match status" value="1"/>
</dbReference>
<gene>
    <name evidence="6" type="ORF">FHU41_002258</name>
</gene>